<dbReference type="Gene3D" id="2.40.50.780">
    <property type="match status" value="1"/>
</dbReference>
<reference evidence="2" key="1">
    <citation type="journal article" date="2015" name="Nat. Genet.">
        <title>The genome and transcriptome of the zoonotic hookworm Ancylostoma ceylanicum identify infection-specific gene families.</title>
        <authorList>
            <person name="Schwarz E.M."/>
            <person name="Hu Y."/>
            <person name="Antoshechkin I."/>
            <person name="Miller M.M."/>
            <person name="Sternberg P.W."/>
            <person name="Aroian R.V."/>
        </authorList>
    </citation>
    <scope>NUCLEOTIDE SEQUENCE</scope>
    <source>
        <strain evidence="2">HY135</strain>
    </source>
</reference>
<sequence>MVFKLYLKRNAVVVVGTIKTLQNKRFYKRGLFLSVAKIRVDKIVKEEGGNIRRNYVTFKTMYYTRVDEWMLRLSLPARYNLYKCPHLEEGKEYIVCCEHVYLCNVMKPYENVTVDEWMMLFKARALY</sequence>
<dbReference type="EMBL" id="JARK01001337">
    <property type="protein sequence ID" value="EYC33824.1"/>
    <property type="molecule type" value="Genomic_DNA"/>
</dbReference>
<comment type="caution">
    <text evidence="1">The sequence shown here is derived from an EMBL/GenBank/DDBJ whole genome shotgun (WGS) entry which is preliminary data.</text>
</comment>
<name>A0A016W1T3_9BILA</name>
<accession>A0A016W1T3</accession>
<gene>
    <name evidence="1" type="primary">Acey_s0001.g111</name>
    <name evidence="1" type="ORF">Y032_0001g111</name>
</gene>
<keyword evidence="2" id="KW-1185">Reference proteome</keyword>
<proteinExistence type="predicted"/>
<dbReference type="Proteomes" id="UP000024635">
    <property type="component" value="Unassembled WGS sequence"/>
</dbReference>
<dbReference type="AlphaFoldDB" id="A0A016W1T3"/>
<organism evidence="1 2">
    <name type="scientific">Ancylostoma ceylanicum</name>
    <dbReference type="NCBI Taxonomy" id="53326"/>
    <lineage>
        <taxon>Eukaryota</taxon>
        <taxon>Metazoa</taxon>
        <taxon>Ecdysozoa</taxon>
        <taxon>Nematoda</taxon>
        <taxon>Chromadorea</taxon>
        <taxon>Rhabditida</taxon>
        <taxon>Rhabditina</taxon>
        <taxon>Rhabditomorpha</taxon>
        <taxon>Strongyloidea</taxon>
        <taxon>Ancylostomatidae</taxon>
        <taxon>Ancylostomatinae</taxon>
        <taxon>Ancylostoma</taxon>
    </lineage>
</organism>
<protein>
    <submittedName>
        <fullName evidence="1">Uncharacterized protein</fullName>
    </submittedName>
</protein>
<evidence type="ECO:0000313" key="1">
    <source>
        <dbReference type="EMBL" id="EYC33824.1"/>
    </source>
</evidence>
<evidence type="ECO:0000313" key="2">
    <source>
        <dbReference type="Proteomes" id="UP000024635"/>
    </source>
</evidence>